<feature type="compositionally biased region" description="Acidic residues" evidence="1">
    <location>
        <begin position="205"/>
        <end position="218"/>
    </location>
</feature>
<dbReference type="InterPro" id="IPR011992">
    <property type="entry name" value="EF-hand-dom_pair"/>
</dbReference>
<evidence type="ECO:0000313" key="3">
    <source>
        <dbReference type="Proteomes" id="UP000076871"/>
    </source>
</evidence>
<evidence type="ECO:0008006" key="4">
    <source>
        <dbReference type="Google" id="ProtNLM"/>
    </source>
</evidence>
<dbReference type="GeneID" id="63820971"/>
<proteinExistence type="predicted"/>
<accession>A0A165G802</accession>
<feature type="compositionally biased region" description="Basic residues" evidence="1">
    <location>
        <begin position="226"/>
        <end position="237"/>
    </location>
</feature>
<feature type="region of interest" description="Disordered" evidence="1">
    <location>
        <begin position="167"/>
        <end position="266"/>
    </location>
</feature>
<feature type="compositionally biased region" description="Acidic residues" evidence="1">
    <location>
        <begin position="186"/>
        <end position="197"/>
    </location>
</feature>
<dbReference type="OrthoDB" id="2530165at2759"/>
<feature type="region of interest" description="Disordered" evidence="1">
    <location>
        <begin position="29"/>
        <end position="97"/>
    </location>
</feature>
<protein>
    <recommendedName>
        <fullName evidence="4">EF-hand domain-containing protein</fullName>
    </recommendedName>
</protein>
<dbReference type="InParanoid" id="A0A165G802"/>
<reference evidence="2 3" key="1">
    <citation type="journal article" date="2016" name="Mol. Biol. Evol.">
        <title>Comparative Genomics of Early-Diverging Mushroom-Forming Fungi Provides Insights into the Origins of Lignocellulose Decay Capabilities.</title>
        <authorList>
            <person name="Nagy L.G."/>
            <person name="Riley R."/>
            <person name="Tritt A."/>
            <person name="Adam C."/>
            <person name="Daum C."/>
            <person name="Floudas D."/>
            <person name="Sun H."/>
            <person name="Yadav J.S."/>
            <person name="Pangilinan J."/>
            <person name="Larsson K.H."/>
            <person name="Matsuura K."/>
            <person name="Barry K."/>
            <person name="Labutti K."/>
            <person name="Kuo R."/>
            <person name="Ohm R.A."/>
            <person name="Bhattacharya S.S."/>
            <person name="Shirouzu T."/>
            <person name="Yoshinaga Y."/>
            <person name="Martin F.M."/>
            <person name="Grigoriev I.V."/>
            <person name="Hibbett D.S."/>
        </authorList>
    </citation>
    <scope>NUCLEOTIDE SEQUENCE [LARGE SCALE GENOMIC DNA]</scope>
    <source>
        <strain evidence="2 3">93-53</strain>
    </source>
</reference>
<organism evidence="2 3">
    <name type="scientific">Laetiporus sulphureus 93-53</name>
    <dbReference type="NCBI Taxonomy" id="1314785"/>
    <lineage>
        <taxon>Eukaryota</taxon>
        <taxon>Fungi</taxon>
        <taxon>Dikarya</taxon>
        <taxon>Basidiomycota</taxon>
        <taxon>Agaricomycotina</taxon>
        <taxon>Agaricomycetes</taxon>
        <taxon>Polyporales</taxon>
        <taxon>Laetiporus</taxon>
    </lineage>
</organism>
<name>A0A165G802_9APHY</name>
<dbReference type="SUPFAM" id="SSF47473">
    <property type="entry name" value="EF-hand"/>
    <property type="match status" value="1"/>
</dbReference>
<evidence type="ECO:0000313" key="2">
    <source>
        <dbReference type="EMBL" id="KZT09956.1"/>
    </source>
</evidence>
<evidence type="ECO:0000256" key="1">
    <source>
        <dbReference type="SAM" id="MobiDB-lite"/>
    </source>
</evidence>
<feature type="region of interest" description="Disordered" evidence="1">
    <location>
        <begin position="126"/>
        <end position="149"/>
    </location>
</feature>
<sequence>MEEDAEDLGYIALPTRLKRRIDRAFDDAIASSERDSSPPRKKQKVTIEGVVDSSSSPGGFLLETPQPGGFLVESDDLPGGFVPESDAEEDTEPTPIPLSLIPTALQLLDLQPDDEDVLAVFRNAASGWENPGSARTEQEQEQEQEKYVSRKDWRAVCAALLDTGEADGAVDNQVENEDAASRGLSEEGDSGSEDEYVVSDAQESSSEEQPEDSGDEYVEGGFMRTSGRKRKGRKKVSRGTSHAMSRASTDDAEDEDLTRPRRLTQRQEQECRKAFALFFPDIPDDELEKQRIRIKDITRVAKVIKEKITAEETVQMLEAFSTAPDKSVSLHDFETMMITTKLA</sequence>
<dbReference type="AlphaFoldDB" id="A0A165G802"/>
<dbReference type="RefSeq" id="XP_040767696.1">
    <property type="nucleotide sequence ID" value="XM_040903941.1"/>
</dbReference>
<dbReference type="Gene3D" id="1.10.238.10">
    <property type="entry name" value="EF-hand"/>
    <property type="match status" value="1"/>
</dbReference>
<gene>
    <name evidence="2" type="ORF">LAESUDRAFT_645815</name>
</gene>
<dbReference type="EMBL" id="KV427610">
    <property type="protein sequence ID" value="KZT09956.1"/>
    <property type="molecule type" value="Genomic_DNA"/>
</dbReference>
<feature type="compositionally biased region" description="Basic and acidic residues" evidence="1">
    <location>
        <begin position="29"/>
        <end position="38"/>
    </location>
</feature>
<keyword evidence="3" id="KW-1185">Reference proteome</keyword>
<dbReference type="Proteomes" id="UP000076871">
    <property type="component" value="Unassembled WGS sequence"/>
</dbReference>